<evidence type="ECO:0000256" key="9">
    <source>
        <dbReference type="ARBA" id="ARBA00022989"/>
    </source>
</evidence>
<evidence type="ECO:0000256" key="11">
    <source>
        <dbReference type="ARBA" id="ARBA00023136"/>
    </source>
</evidence>
<evidence type="ECO:0000313" key="13">
    <source>
        <dbReference type="EMBL" id="RKH46117.1"/>
    </source>
</evidence>
<dbReference type="AlphaFoldDB" id="A0A3A8NP03"/>
<keyword evidence="5" id="KW-0349">Heme</keyword>
<dbReference type="InterPro" id="IPR003317">
    <property type="entry name" value="Cyt-d_oxidase_su2"/>
</dbReference>
<protein>
    <submittedName>
        <fullName evidence="13">Cytochrome d ubiquinol oxidase subunit II</fullName>
    </submittedName>
</protein>
<evidence type="ECO:0000256" key="12">
    <source>
        <dbReference type="SAM" id="Phobius"/>
    </source>
</evidence>
<keyword evidence="4" id="KW-1003">Cell membrane</keyword>
<feature type="transmembrane region" description="Helical" evidence="12">
    <location>
        <begin position="157"/>
        <end position="182"/>
    </location>
</feature>
<dbReference type="PANTHER" id="PTHR43141">
    <property type="entry name" value="CYTOCHROME BD2 SUBUNIT II"/>
    <property type="match status" value="1"/>
</dbReference>
<accession>A0A3A8NP03</accession>
<dbReference type="GO" id="GO:0016682">
    <property type="term" value="F:oxidoreductase activity, acting on diphenols and related substances as donors, oxygen as acceptor"/>
    <property type="evidence" value="ECO:0007669"/>
    <property type="project" value="TreeGrafter"/>
</dbReference>
<dbReference type="EMBL" id="RAWG01000026">
    <property type="protein sequence ID" value="RKH46117.1"/>
    <property type="molecule type" value="Genomic_DNA"/>
</dbReference>
<comment type="subcellular location">
    <subcellularLocation>
        <location evidence="1">Cell membrane</location>
        <topology evidence="1">Multi-pass membrane protein</topology>
    </subcellularLocation>
</comment>
<keyword evidence="8" id="KW-0249">Electron transport</keyword>
<organism evidence="13 14">
    <name type="scientific">Corallococcus sicarius</name>
    <dbReference type="NCBI Taxonomy" id="2316726"/>
    <lineage>
        <taxon>Bacteria</taxon>
        <taxon>Pseudomonadati</taxon>
        <taxon>Myxococcota</taxon>
        <taxon>Myxococcia</taxon>
        <taxon>Myxococcales</taxon>
        <taxon>Cystobacterineae</taxon>
        <taxon>Myxococcaceae</taxon>
        <taxon>Corallococcus</taxon>
    </lineage>
</organism>
<reference evidence="14" key="1">
    <citation type="submission" date="2018-09" db="EMBL/GenBank/DDBJ databases">
        <authorList>
            <person name="Livingstone P.G."/>
            <person name="Whitworth D.E."/>
        </authorList>
    </citation>
    <scope>NUCLEOTIDE SEQUENCE [LARGE SCALE GENOMIC DNA]</scope>
    <source>
        <strain evidence="14">CA040B</strain>
    </source>
</reference>
<dbReference type="Proteomes" id="UP000273405">
    <property type="component" value="Unassembled WGS sequence"/>
</dbReference>
<feature type="transmembrane region" description="Helical" evidence="12">
    <location>
        <begin position="194"/>
        <end position="217"/>
    </location>
</feature>
<evidence type="ECO:0000256" key="1">
    <source>
        <dbReference type="ARBA" id="ARBA00004651"/>
    </source>
</evidence>
<evidence type="ECO:0000256" key="3">
    <source>
        <dbReference type="ARBA" id="ARBA00022448"/>
    </source>
</evidence>
<dbReference type="GO" id="GO:0005886">
    <property type="term" value="C:plasma membrane"/>
    <property type="evidence" value="ECO:0007669"/>
    <property type="project" value="UniProtKB-SubCell"/>
</dbReference>
<gene>
    <name evidence="13" type="primary">cydB</name>
    <name evidence="13" type="ORF">D7X12_06075</name>
</gene>
<keyword evidence="7" id="KW-0479">Metal-binding</keyword>
<keyword evidence="3" id="KW-0813">Transport</keyword>
<dbReference type="GO" id="GO:0009055">
    <property type="term" value="F:electron transfer activity"/>
    <property type="evidence" value="ECO:0007669"/>
    <property type="project" value="TreeGrafter"/>
</dbReference>
<dbReference type="NCBIfam" id="TIGR00203">
    <property type="entry name" value="cydB"/>
    <property type="match status" value="1"/>
</dbReference>
<dbReference type="GO" id="GO:0019646">
    <property type="term" value="P:aerobic electron transport chain"/>
    <property type="evidence" value="ECO:0007669"/>
    <property type="project" value="TreeGrafter"/>
</dbReference>
<evidence type="ECO:0000256" key="4">
    <source>
        <dbReference type="ARBA" id="ARBA00022475"/>
    </source>
</evidence>
<evidence type="ECO:0000313" key="14">
    <source>
        <dbReference type="Proteomes" id="UP000273405"/>
    </source>
</evidence>
<keyword evidence="6 12" id="KW-0812">Transmembrane</keyword>
<evidence type="ECO:0000256" key="6">
    <source>
        <dbReference type="ARBA" id="ARBA00022692"/>
    </source>
</evidence>
<dbReference type="PIRSF" id="PIRSF000267">
    <property type="entry name" value="Cyt_oxidse_sub2"/>
    <property type="match status" value="1"/>
</dbReference>
<keyword evidence="14" id="KW-1185">Reference proteome</keyword>
<dbReference type="GO" id="GO:0070069">
    <property type="term" value="C:cytochrome complex"/>
    <property type="evidence" value="ECO:0007669"/>
    <property type="project" value="TreeGrafter"/>
</dbReference>
<sequence length="336" mass="36674">MDLNTLWFVLIAVLFVGFLVLEGFDYGVGILLPILGRTDDERRGIINTIGPFWDGNEVWLLTAGGALFAAFPHWYATLFSGFYLALLVILVALILRGVAFEFRSKHESTRWRSFWDGALFFGSVVPALLFGVALSNLARGVPIDASKNFVGSFFDLVSPYALLSGVTAVAVFTLHGALFLCLKSEAPLQERAHALSLRLWPVTVGLVLAFVGASYVSTDLFQRLGVNPGVAPVGAAAALLSVGWLLRAGRHGWAFLMSAATITLSVATLFAGLYPRVMVSSIDPAFSLTIYTASSSPYTLKVMSFVALTFVPLVLVYQAWSYWVFRARVTRAHLEY</sequence>
<keyword evidence="10" id="KW-0408">Iron</keyword>
<feature type="transmembrane region" description="Helical" evidence="12">
    <location>
        <begin position="114"/>
        <end position="137"/>
    </location>
</feature>
<evidence type="ECO:0000256" key="7">
    <source>
        <dbReference type="ARBA" id="ARBA00022723"/>
    </source>
</evidence>
<feature type="transmembrane region" description="Helical" evidence="12">
    <location>
        <begin position="253"/>
        <end position="274"/>
    </location>
</feature>
<dbReference type="RefSeq" id="WP_120624312.1">
    <property type="nucleotide sequence ID" value="NZ_RAWG01000026.1"/>
</dbReference>
<evidence type="ECO:0000256" key="8">
    <source>
        <dbReference type="ARBA" id="ARBA00022982"/>
    </source>
</evidence>
<dbReference type="OrthoDB" id="9776710at2"/>
<dbReference type="PANTHER" id="PTHR43141:SF5">
    <property type="entry name" value="CYTOCHROME BD-I UBIQUINOL OXIDASE SUBUNIT 2"/>
    <property type="match status" value="1"/>
</dbReference>
<feature type="transmembrane region" description="Helical" evidence="12">
    <location>
        <begin position="6"/>
        <end position="36"/>
    </location>
</feature>
<feature type="transmembrane region" description="Helical" evidence="12">
    <location>
        <begin position="229"/>
        <end position="246"/>
    </location>
</feature>
<evidence type="ECO:0000256" key="5">
    <source>
        <dbReference type="ARBA" id="ARBA00022617"/>
    </source>
</evidence>
<name>A0A3A8NP03_9BACT</name>
<proteinExistence type="inferred from homology"/>
<keyword evidence="11 12" id="KW-0472">Membrane</keyword>
<evidence type="ECO:0000256" key="2">
    <source>
        <dbReference type="ARBA" id="ARBA00007543"/>
    </source>
</evidence>
<dbReference type="GO" id="GO:0046872">
    <property type="term" value="F:metal ion binding"/>
    <property type="evidence" value="ECO:0007669"/>
    <property type="project" value="UniProtKB-KW"/>
</dbReference>
<comment type="caution">
    <text evidence="13">The sequence shown here is derived from an EMBL/GenBank/DDBJ whole genome shotgun (WGS) entry which is preliminary data.</text>
</comment>
<dbReference type="Pfam" id="PF02322">
    <property type="entry name" value="Cyt_bd_oxida_II"/>
    <property type="match status" value="1"/>
</dbReference>
<comment type="similarity">
    <text evidence="2">Belongs to the cytochrome ubiquinol oxidase subunit 2 family.</text>
</comment>
<keyword evidence="9 12" id="KW-1133">Transmembrane helix</keyword>
<feature type="transmembrane region" description="Helical" evidence="12">
    <location>
        <begin position="82"/>
        <end position="102"/>
    </location>
</feature>
<evidence type="ECO:0000256" key="10">
    <source>
        <dbReference type="ARBA" id="ARBA00023004"/>
    </source>
</evidence>
<feature type="transmembrane region" description="Helical" evidence="12">
    <location>
        <begin position="302"/>
        <end position="325"/>
    </location>
</feature>